<dbReference type="EnsemblPlants" id="KRH66071">
    <property type="protein sequence ID" value="KRH66071"/>
    <property type="gene ID" value="GLYMA_03G081000"/>
</dbReference>
<reference evidence="3 4" key="1">
    <citation type="journal article" date="2010" name="Nature">
        <title>Genome sequence of the palaeopolyploid soybean.</title>
        <authorList>
            <person name="Schmutz J."/>
            <person name="Cannon S.B."/>
            <person name="Schlueter J."/>
            <person name="Ma J."/>
            <person name="Mitros T."/>
            <person name="Nelson W."/>
            <person name="Hyten D.L."/>
            <person name="Song Q."/>
            <person name="Thelen J.J."/>
            <person name="Cheng J."/>
            <person name="Xu D."/>
            <person name="Hellsten U."/>
            <person name="May G.D."/>
            <person name="Yu Y."/>
            <person name="Sakurai T."/>
            <person name="Umezawa T."/>
            <person name="Bhattacharyya M.K."/>
            <person name="Sandhu D."/>
            <person name="Valliyodan B."/>
            <person name="Lindquist E."/>
            <person name="Peto M."/>
            <person name="Grant D."/>
            <person name="Shu S."/>
            <person name="Goodstein D."/>
            <person name="Barry K."/>
            <person name="Futrell-Griggs M."/>
            <person name="Abernathy B."/>
            <person name="Du J."/>
            <person name="Tian Z."/>
            <person name="Zhu L."/>
            <person name="Gill N."/>
            <person name="Joshi T."/>
            <person name="Libault M."/>
            <person name="Sethuraman A."/>
            <person name="Zhang X.-C."/>
            <person name="Shinozaki K."/>
            <person name="Nguyen H.T."/>
            <person name="Wing R.A."/>
            <person name="Cregan P."/>
            <person name="Specht J."/>
            <person name="Grimwood J."/>
            <person name="Rokhsar D."/>
            <person name="Stacey G."/>
            <person name="Shoemaker R.C."/>
            <person name="Jackson S.A."/>
        </authorList>
    </citation>
    <scope>NUCLEOTIDE SEQUENCE</scope>
    <source>
        <strain evidence="4">cv. Williams 82</strain>
        <tissue evidence="3">Callus</tissue>
    </source>
</reference>
<evidence type="ECO:0000313" key="4">
    <source>
        <dbReference type="EnsemblPlants" id="KRH66071"/>
    </source>
</evidence>
<keyword evidence="5" id="KW-1185">Reference proteome</keyword>
<dbReference type="Proteomes" id="UP000008827">
    <property type="component" value="Chromosome 3"/>
</dbReference>
<proteinExistence type="predicted"/>
<feature type="compositionally biased region" description="Polar residues" evidence="1">
    <location>
        <begin position="180"/>
        <end position="192"/>
    </location>
</feature>
<evidence type="ECO:0000259" key="2">
    <source>
        <dbReference type="Pfam" id="PF08646"/>
    </source>
</evidence>
<dbReference type="SUPFAM" id="SSF50249">
    <property type="entry name" value="Nucleic acid-binding proteins"/>
    <property type="match status" value="1"/>
</dbReference>
<feature type="region of interest" description="Disordered" evidence="1">
    <location>
        <begin position="162"/>
        <end position="203"/>
    </location>
</feature>
<evidence type="ECO:0000313" key="3">
    <source>
        <dbReference type="EMBL" id="KRH66071.1"/>
    </source>
</evidence>
<dbReference type="InterPro" id="IPR013955">
    <property type="entry name" value="Rep_factor-A_C"/>
</dbReference>
<dbReference type="InParanoid" id="A0A0R0KG81"/>
<gene>
    <name evidence="3" type="ORF">GLYMA_03G081000</name>
</gene>
<protein>
    <recommendedName>
        <fullName evidence="2">Replication factor A C-terminal domain-containing protein</fullName>
    </recommendedName>
</protein>
<evidence type="ECO:0000313" key="5">
    <source>
        <dbReference type="Proteomes" id="UP000008827"/>
    </source>
</evidence>
<dbReference type="InterPro" id="IPR012340">
    <property type="entry name" value="NA-bd_OB-fold"/>
</dbReference>
<dbReference type="EMBL" id="CM000836">
    <property type="protein sequence ID" value="KRH66071.1"/>
    <property type="molecule type" value="Genomic_DNA"/>
</dbReference>
<feature type="domain" description="Replication factor A C-terminal" evidence="2">
    <location>
        <begin position="68"/>
        <end position="180"/>
    </location>
</feature>
<feature type="compositionally biased region" description="Basic residues" evidence="1">
    <location>
        <begin position="193"/>
        <end position="203"/>
    </location>
</feature>
<dbReference type="Gene3D" id="2.40.50.140">
    <property type="entry name" value="Nucleic acid-binding proteins"/>
    <property type="match status" value="1"/>
</dbReference>
<name>A0A0R0KG81_SOYBN</name>
<evidence type="ECO:0000256" key="1">
    <source>
        <dbReference type="SAM" id="MobiDB-lite"/>
    </source>
</evidence>
<reference evidence="3" key="3">
    <citation type="submission" date="2018-07" db="EMBL/GenBank/DDBJ databases">
        <title>WGS assembly of Glycine max.</title>
        <authorList>
            <person name="Schmutz J."/>
            <person name="Cannon S."/>
            <person name="Schlueter J."/>
            <person name="Ma J."/>
            <person name="Mitros T."/>
            <person name="Nelson W."/>
            <person name="Hyten D."/>
            <person name="Song Q."/>
            <person name="Thelen J."/>
            <person name="Cheng J."/>
            <person name="Xu D."/>
            <person name="Hellsten U."/>
            <person name="May G."/>
            <person name="Yu Y."/>
            <person name="Sakurai T."/>
            <person name="Umezawa T."/>
            <person name="Bhattacharyya M."/>
            <person name="Sandhu D."/>
            <person name="Valliyodan B."/>
            <person name="Lindquist E."/>
            <person name="Peto M."/>
            <person name="Grant D."/>
            <person name="Shu S."/>
            <person name="Goodstein D."/>
            <person name="Barry K."/>
            <person name="Futrell-Griggs M."/>
            <person name="Abernathy B."/>
            <person name="Du J."/>
            <person name="Tian Z."/>
            <person name="Zhu L."/>
            <person name="Gill N."/>
            <person name="Joshi T."/>
            <person name="Libault M."/>
            <person name="Sethuraman A."/>
            <person name="Zhang X."/>
            <person name="Shinozaki K."/>
            <person name="Nguyen H."/>
            <person name="Wing R."/>
            <person name="Cregan P."/>
            <person name="Specht J."/>
            <person name="Grimwood J."/>
            <person name="Rokhsar D."/>
            <person name="Stacey G."/>
            <person name="Shoemaker R."/>
            <person name="Jackson S."/>
        </authorList>
    </citation>
    <scope>NUCLEOTIDE SEQUENCE</scope>
    <source>
        <tissue evidence="3">Callus</tissue>
    </source>
</reference>
<dbReference type="AlphaFoldDB" id="A0A0R0KG81"/>
<dbReference type="Pfam" id="PF08646">
    <property type="entry name" value="Rep_fac-A_C"/>
    <property type="match status" value="1"/>
</dbReference>
<accession>A0A0R0KG81</accession>
<dbReference type="Gramene" id="KRH66071">
    <property type="protein sequence ID" value="KRH66071"/>
    <property type="gene ID" value="GLYMA_03G081000"/>
</dbReference>
<sequence length="203" mass="22967">MKDLSGEILSCTLWENYYIQFLSYLNERGDDGLMVIILTHARIKDAKGSYPASDVVCVTVRTISKIVMDNHSWCYPACVQCHRKTDIQTGPFTCGCGKDNDQPVLRYRVEVMVTQNNESSKFLLWDRECVELIGETADDVNRVKIKQSLSVTADHDPVVGFPLTTKKRMSSDEVDDELRSSQISPAQLSSNKLTRHSHKSQFS</sequence>
<reference evidence="4" key="2">
    <citation type="submission" date="2018-02" db="UniProtKB">
        <authorList>
            <consortium name="EnsemblPlants"/>
        </authorList>
    </citation>
    <scope>IDENTIFICATION</scope>
    <source>
        <strain evidence="4">Williams 82</strain>
    </source>
</reference>
<organism evidence="3">
    <name type="scientific">Glycine max</name>
    <name type="common">Soybean</name>
    <name type="synonym">Glycine hispida</name>
    <dbReference type="NCBI Taxonomy" id="3847"/>
    <lineage>
        <taxon>Eukaryota</taxon>
        <taxon>Viridiplantae</taxon>
        <taxon>Streptophyta</taxon>
        <taxon>Embryophyta</taxon>
        <taxon>Tracheophyta</taxon>
        <taxon>Spermatophyta</taxon>
        <taxon>Magnoliopsida</taxon>
        <taxon>eudicotyledons</taxon>
        <taxon>Gunneridae</taxon>
        <taxon>Pentapetalae</taxon>
        <taxon>rosids</taxon>
        <taxon>fabids</taxon>
        <taxon>Fabales</taxon>
        <taxon>Fabaceae</taxon>
        <taxon>Papilionoideae</taxon>
        <taxon>50 kb inversion clade</taxon>
        <taxon>NPAAA clade</taxon>
        <taxon>indigoferoid/millettioid clade</taxon>
        <taxon>Phaseoleae</taxon>
        <taxon>Glycine</taxon>
        <taxon>Glycine subgen. Soja</taxon>
    </lineage>
</organism>